<keyword evidence="1" id="KW-0614">Plasmid</keyword>
<proteinExistence type="predicted"/>
<reference evidence="2" key="1">
    <citation type="submission" date="2008-05" db="EMBL/GenBank/DDBJ databases">
        <title>Complete sequence of Shigella boydii serotype 18 strain BS512.</title>
        <authorList>
            <person name="Rasko D.A."/>
            <person name="Rosovitz M."/>
            <person name="Maurelli A.T."/>
            <person name="Myers G."/>
            <person name="Seshadri R."/>
            <person name="Cer R."/>
            <person name="Jiang L."/>
            <person name="Ravel J."/>
            <person name="Sebastian Y."/>
        </authorList>
    </citation>
    <scope>NUCLEOTIDE SEQUENCE [LARGE SCALE GENOMIC DNA]</scope>
    <source>
        <strain evidence="2">CDC 3083-94 / BS512</strain>
        <plasmid evidence="2">pBS512_211</plasmid>
    </source>
</reference>
<evidence type="ECO:0000313" key="1">
    <source>
        <dbReference type="EMBL" id="ACD06107.1"/>
    </source>
</evidence>
<name>B2TST6_SHIB3</name>
<dbReference type="HOGENOM" id="CLU_3257797_0_0_6"/>
<protein>
    <submittedName>
        <fullName evidence="1">Uncharacterized protein</fullName>
    </submittedName>
</protein>
<keyword evidence="2" id="KW-1185">Reference proteome</keyword>
<dbReference type="KEGG" id="sbc:SbBS512_A0110"/>
<evidence type="ECO:0000313" key="2">
    <source>
        <dbReference type="Proteomes" id="UP000001030"/>
    </source>
</evidence>
<accession>B2TST6</accession>
<gene>
    <name evidence="1" type="ordered locus">SbBS512_A0110</name>
</gene>
<dbReference type="AlphaFoldDB" id="B2TST6"/>
<geneLocation type="plasmid" evidence="1 2">
    <name>pBS512_211</name>
</geneLocation>
<dbReference type="Proteomes" id="UP000001030">
    <property type="component" value="Plasmid pBS512_211"/>
</dbReference>
<sequence>MNSNEFYYKKTILSLIPLMECFQLVECVFCNEILDDFFMKLN</sequence>
<dbReference type="EMBL" id="CP001062">
    <property type="protein sequence ID" value="ACD06107.1"/>
    <property type="molecule type" value="Genomic_DNA"/>
</dbReference>
<organism evidence="1 2">
    <name type="scientific">Shigella boydii serotype 18 (strain CDC 3083-94 / BS512)</name>
    <dbReference type="NCBI Taxonomy" id="344609"/>
    <lineage>
        <taxon>Bacteria</taxon>
        <taxon>Pseudomonadati</taxon>
        <taxon>Pseudomonadota</taxon>
        <taxon>Gammaproteobacteria</taxon>
        <taxon>Enterobacterales</taxon>
        <taxon>Enterobacteriaceae</taxon>
        <taxon>Shigella</taxon>
    </lineage>
</organism>